<dbReference type="AlphaFoldDB" id="A0A437UDF2"/>
<keyword evidence="2" id="KW-1185">Reference proteome</keyword>
<sequence>MGIIAIIITVIISLLIVRALYKFYKDIKKDDIDLNNSSISQKFNIIVENLNNWCFENKGTYIKVDKRTLKIYDGVSNQIVYLTYSTGILNIVWKYKYYQQEMVYENNVQNARNLTEMEQETISMNLINDFNNKLEEHKRKVNQSGKINQVVDDVLSKQGISKENILKARNFLNKD</sequence>
<accession>A0A437UDF2</accession>
<name>A0A437UDF2_9FLAO</name>
<protein>
    <submittedName>
        <fullName evidence="1">Uncharacterized protein</fullName>
    </submittedName>
</protein>
<dbReference type="Proteomes" id="UP000288951">
    <property type="component" value="Unassembled WGS sequence"/>
</dbReference>
<evidence type="ECO:0000313" key="2">
    <source>
        <dbReference type="Proteomes" id="UP000288951"/>
    </source>
</evidence>
<evidence type="ECO:0000313" key="1">
    <source>
        <dbReference type="EMBL" id="RVU91548.1"/>
    </source>
</evidence>
<dbReference type="RefSeq" id="WP_127823651.1">
    <property type="nucleotide sequence ID" value="NZ_RQSM01000003.1"/>
</dbReference>
<gene>
    <name evidence="1" type="ORF">EH230_11910</name>
</gene>
<proteinExistence type="predicted"/>
<dbReference type="OrthoDB" id="981243at2"/>
<dbReference type="EMBL" id="RQSM01000003">
    <property type="protein sequence ID" value="RVU91548.1"/>
    <property type="molecule type" value="Genomic_DNA"/>
</dbReference>
<comment type="caution">
    <text evidence="1">The sequence shown here is derived from an EMBL/GenBank/DDBJ whole genome shotgun (WGS) entry which is preliminary data.</text>
</comment>
<organism evidence="1 2">
    <name type="scientific">Flavobacterium columnare</name>
    <dbReference type="NCBI Taxonomy" id="996"/>
    <lineage>
        <taxon>Bacteria</taxon>
        <taxon>Pseudomonadati</taxon>
        <taxon>Bacteroidota</taxon>
        <taxon>Flavobacteriia</taxon>
        <taxon>Flavobacteriales</taxon>
        <taxon>Flavobacteriaceae</taxon>
        <taxon>Flavobacterium</taxon>
    </lineage>
</organism>
<reference evidence="1" key="1">
    <citation type="submission" date="2018-12" db="EMBL/GenBank/DDBJ databases">
        <title>Draft genome sequence of Flaovobacterium columnare ARS1 isolated from channel catfish in Alabama.</title>
        <authorList>
            <person name="Cai W."/>
            <person name="Arias C."/>
        </authorList>
    </citation>
    <scope>NUCLEOTIDE SEQUENCE [LARGE SCALE GENOMIC DNA]</scope>
    <source>
        <strain evidence="1">ARS1</strain>
    </source>
</reference>